<feature type="transmembrane region" description="Helical" evidence="7">
    <location>
        <begin position="159"/>
        <end position="181"/>
    </location>
</feature>
<dbReference type="InterPro" id="IPR051784">
    <property type="entry name" value="Nod_factor_ABC_transporter"/>
</dbReference>
<sequence length="269" mass="27788">MSTPPTTPPSTRSGPFAPGTFTPDAGPAPGLRRIVAASRAELGVQLRNGEQLLLALVIPIAVLLALTLTHVISLTEPRIQTVTPGVLTLAVLSSAFTGQAIGTAFDRRYGVLLRLAAAGLTRRSVFAGKLGSVLTVATGQVIVVSVVAALLGWRPAGTWLLAVPLILLAVLAMTHLALLLGGTLRAEAVLAVANILWLVMVGIGGVVAPLASAPHALAVIGGLTPVGALSDGLHAVLGAGEVPTLRVWLVLLVWWVVAQLAAERWFKWQ</sequence>
<feature type="transmembrane region" description="Helical" evidence="7">
    <location>
        <begin position="188"/>
        <end position="211"/>
    </location>
</feature>
<keyword evidence="5" id="KW-0046">Antibiotic resistance</keyword>
<feature type="transmembrane region" description="Helical" evidence="7">
    <location>
        <begin position="52"/>
        <end position="73"/>
    </location>
</feature>
<organism evidence="9">
    <name type="scientific">Nakamurella sp. A5-74</name>
    <dbReference type="NCBI Taxonomy" id="3158264"/>
    <lineage>
        <taxon>Bacteria</taxon>
        <taxon>Bacillati</taxon>
        <taxon>Actinomycetota</taxon>
        <taxon>Actinomycetes</taxon>
        <taxon>Nakamurellales</taxon>
        <taxon>Nakamurellaceae</taxon>
        <taxon>Nakamurella</taxon>
    </lineage>
</organism>
<gene>
    <name evidence="9" type="ORF">ABLG96_11390</name>
</gene>
<dbReference type="PANTHER" id="PTHR43229:SF2">
    <property type="entry name" value="NODULATION PROTEIN J"/>
    <property type="match status" value="1"/>
</dbReference>
<feature type="transmembrane region" description="Helical" evidence="7">
    <location>
        <begin position="247"/>
        <end position="266"/>
    </location>
</feature>
<feature type="region of interest" description="Disordered" evidence="6">
    <location>
        <begin position="1"/>
        <end position="27"/>
    </location>
</feature>
<dbReference type="InterPro" id="IPR000412">
    <property type="entry name" value="ABC_2_transport"/>
</dbReference>
<dbReference type="AlphaFoldDB" id="A0AAU8DIU6"/>
<dbReference type="InterPro" id="IPR013525">
    <property type="entry name" value="ABC2_TM"/>
</dbReference>
<dbReference type="GO" id="GO:0043190">
    <property type="term" value="C:ATP-binding cassette (ABC) transporter complex"/>
    <property type="evidence" value="ECO:0007669"/>
    <property type="project" value="InterPro"/>
</dbReference>
<keyword evidence="2 7" id="KW-0812">Transmembrane</keyword>
<keyword evidence="3 7" id="KW-1133">Transmembrane helix</keyword>
<feature type="domain" description="ABC-2 type transporter transmembrane" evidence="8">
    <location>
        <begin position="36"/>
        <end position="232"/>
    </location>
</feature>
<dbReference type="Pfam" id="PF01061">
    <property type="entry name" value="ABC2_membrane"/>
    <property type="match status" value="1"/>
</dbReference>
<evidence type="ECO:0000256" key="2">
    <source>
        <dbReference type="ARBA" id="ARBA00022692"/>
    </source>
</evidence>
<proteinExistence type="predicted"/>
<dbReference type="PANTHER" id="PTHR43229">
    <property type="entry name" value="NODULATION PROTEIN J"/>
    <property type="match status" value="1"/>
</dbReference>
<feature type="transmembrane region" description="Helical" evidence="7">
    <location>
        <begin position="126"/>
        <end position="153"/>
    </location>
</feature>
<evidence type="ECO:0000256" key="4">
    <source>
        <dbReference type="ARBA" id="ARBA00023136"/>
    </source>
</evidence>
<reference evidence="9" key="1">
    <citation type="submission" date="2024-05" db="EMBL/GenBank/DDBJ databases">
        <authorList>
            <person name="Cai S.Y."/>
            <person name="Jin L.M."/>
            <person name="Li H.R."/>
        </authorList>
    </citation>
    <scope>NUCLEOTIDE SEQUENCE</scope>
    <source>
        <strain evidence="9">A5-74</strain>
    </source>
</reference>
<evidence type="ECO:0000256" key="6">
    <source>
        <dbReference type="SAM" id="MobiDB-lite"/>
    </source>
</evidence>
<evidence type="ECO:0000256" key="3">
    <source>
        <dbReference type="ARBA" id="ARBA00022989"/>
    </source>
</evidence>
<dbReference type="GO" id="GO:0140359">
    <property type="term" value="F:ABC-type transporter activity"/>
    <property type="evidence" value="ECO:0007669"/>
    <property type="project" value="InterPro"/>
</dbReference>
<evidence type="ECO:0000256" key="7">
    <source>
        <dbReference type="SAM" id="Phobius"/>
    </source>
</evidence>
<dbReference type="GO" id="GO:0046677">
    <property type="term" value="P:response to antibiotic"/>
    <property type="evidence" value="ECO:0007669"/>
    <property type="project" value="UniProtKB-KW"/>
</dbReference>
<dbReference type="PIRSF" id="PIRSF006648">
    <property type="entry name" value="DrrB"/>
    <property type="match status" value="1"/>
</dbReference>
<dbReference type="EMBL" id="CP159218">
    <property type="protein sequence ID" value="XCG61893.1"/>
    <property type="molecule type" value="Genomic_DNA"/>
</dbReference>
<evidence type="ECO:0000256" key="5">
    <source>
        <dbReference type="ARBA" id="ARBA00023251"/>
    </source>
</evidence>
<keyword evidence="4 7" id="KW-0472">Membrane</keyword>
<accession>A0AAU8DIU6</accession>
<protein>
    <submittedName>
        <fullName evidence="9">ABC transporter permease</fullName>
    </submittedName>
</protein>
<dbReference type="RefSeq" id="WP_353647509.1">
    <property type="nucleotide sequence ID" value="NZ_CP159218.1"/>
</dbReference>
<evidence type="ECO:0000256" key="1">
    <source>
        <dbReference type="ARBA" id="ARBA00004141"/>
    </source>
</evidence>
<evidence type="ECO:0000313" key="9">
    <source>
        <dbReference type="EMBL" id="XCG61893.1"/>
    </source>
</evidence>
<comment type="subcellular location">
    <subcellularLocation>
        <location evidence="1">Membrane</location>
        <topology evidence="1">Multi-pass membrane protein</topology>
    </subcellularLocation>
</comment>
<name>A0AAU8DIU6_9ACTN</name>
<evidence type="ECO:0000259" key="8">
    <source>
        <dbReference type="Pfam" id="PF01061"/>
    </source>
</evidence>